<reference evidence="1 2" key="1">
    <citation type="submission" date="2024-09" db="EMBL/GenBank/DDBJ databases">
        <authorList>
            <person name="Sun Q."/>
            <person name="Mori K."/>
        </authorList>
    </citation>
    <scope>NUCLEOTIDE SEQUENCE [LARGE SCALE GENOMIC DNA]</scope>
    <source>
        <strain evidence="1 2">CGMCC 1.9126</strain>
    </source>
</reference>
<proteinExistence type="predicted"/>
<name>A0ABV6KVA9_9BACI</name>
<keyword evidence="2" id="KW-1185">Reference proteome</keyword>
<protein>
    <submittedName>
        <fullName evidence="1">Uncharacterized protein</fullName>
    </submittedName>
</protein>
<accession>A0ABV6KVA9</accession>
<dbReference type="RefSeq" id="WP_160549484.1">
    <property type="nucleotide sequence ID" value="NZ_JBHLUU010000119.1"/>
</dbReference>
<organism evidence="1 2">
    <name type="scientific">Robertmurraya beringensis</name>
    <dbReference type="NCBI Taxonomy" id="641660"/>
    <lineage>
        <taxon>Bacteria</taxon>
        <taxon>Bacillati</taxon>
        <taxon>Bacillota</taxon>
        <taxon>Bacilli</taxon>
        <taxon>Bacillales</taxon>
        <taxon>Bacillaceae</taxon>
        <taxon>Robertmurraya</taxon>
    </lineage>
</organism>
<evidence type="ECO:0000313" key="1">
    <source>
        <dbReference type="EMBL" id="MFC0477264.1"/>
    </source>
</evidence>
<dbReference type="EMBL" id="JBHLUU010000119">
    <property type="protein sequence ID" value="MFC0477264.1"/>
    <property type="molecule type" value="Genomic_DNA"/>
</dbReference>
<dbReference type="Proteomes" id="UP001589738">
    <property type="component" value="Unassembled WGS sequence"/>
</dbReference>
<gene>
    <name evidence="1" type="ORF">ACFFHF_18860</name>
</gene>
<evidence type="ECO:0000313" key="2">
    <source>
        <dbReference type="Proteomes" id="UP001589738"/>
    </source>
</evidence>
<sequence>MDRTSYLAGILYYLTCDVQVQEAAIDILNGELTVKEAGTRPTLQPYVLKAKKRLKELEKNKTDKQHLEIVQFVENYLYSYQL</sequence>
<comment type="caution">
    <text evidence="1">The sequence shown here is derived from an EMBL/GenBank/DDBJ whole genome shotgun (WGS) entry which is preliminary data.</text>
</comment>